<dbReference type="AlphaFoldDB" id="A0AA86W648"/>
<gene>
    <name evidence="1" type="ORF">AYBTSS11_LOCUS31588</name>
</gene>
<dbReference type="Proteomes" id="UP001189624">
    <property type="component" value="Chromosome 11"/>
</dbReference>
<name>A0AA86W648_9FABA</name>
<accession>A0AA86W648</accession>
<reference evidence="1" key="1">
    <citation type="submission" date="2023-10" db="EMBL/GenBank/DDBJ databases">
        <authorList>
            <person name="Domelevo Entfellner J.-B."/>
        </authorList>
    </citation>
    <scope>NUCLEOTIDE SEQUENCE</scope>
</reference>
<keyword evidence="2" id="KW-1185">Reference proteome</keyword>
<proteinExistence type="predicted"/>
<evidence type="ECO:0000313" key="1">
    <source>
        <dbReference type="EMBL" id="CAJ1979373.1"/>
    </source>
</evidence>
<protein>
    <submittedName>
        <fullName evidence="1">Uncharacterized protein</fullName>
    </submittedName>
</protein>
<organism evidence="1 2">
    <name type="scientific">Sphenostylis stenocarpa</name>
    <dbReference type="NCBI Taxonomy" id="92480"/>
    <lineage>
        <taxon>Eukaryota</taxon>
        <taxon>Viridiplantae</taxon>
        <taxon>Streptophyta</taxon>
        <taxon>Embryophyta</taxon>
        <taxon>Tracheophyta</taxon>
        <taxon>Spermatophyta</taxon>
        <taxon>Magnoliopsida</taxon>
        <taxon>eudicotyledons</taxon>
        <taxon>Gunneridae</taxon>
        <taxon>Pentapetalae</taxon>
        <taxon>rosids</taxon>
        <taxon>fabids</taxon>
        <taxon>Fabales</taxon>
        <taxon>Fabaceae</taxon>
        <taxon>Papilionoideae</taxon>
        <taxon>50 kb inversion clade</taxon>
        <taxon>NPAAA clade</taxon>
        <taxon>indigoferoid/millettioid clade</taxon>
        <taxon>Phaseoleae</taxon>
        <taxon>Sphenostylis</taxon>
    </lineage>
</organism>
<dbReference type="Gramene" id="rna-AYBTSS11_LOCUS31588">
    <property type="protein sequence ID" value="CAJ1979373.1"/>
    <property type="gene ID" value="gene-AYBTSS11_LOCUS31588"/>
</dbReference>
<dbReference type="EMBL" id="OY731408">
    <property type="protein sequence ID" value="CAJ1979373.1"/>
    <property type="molecule type" value="Genomic_DNA"/>
</dbReference>
<sequence length="64" mass="6856">MSACPIVGDAFTFSGGDDELNAAEMSSRHSFSLVQSIPSSHYSSLSRSPENLSDVLALNESENY</sequence>
<evidence type="ECO:0000313" key="2">
    <source>
        <dbReference type="Proteomes" id="UP001189624"/>
    </source>
</evidence>